<keyword evidence="3" id="KW-0238">DNA-binding</keyword>
<dbReference type="EMBL" id="PDCK01000040">
    <property type="protein sequence ID" value="PRQ46946.1"/>
    <property type="molecule type" value="Genomic_DNA"/>
</dbReference>
<protein>
    <submittedName>
        <fullName evidence="8">Putative transcription factor MYB-HB-like family</fullName>
    </submittedName>
</protein>
<dbReference type="PANTHER" id="PTHR47999:SF96">
    <property type="entry name" value="TRANSCRIPTION REPRESSOR MYB6-LIKE"/>
    <property type="match status" value="1"/>
</dbReference>
<feature type="domain" description="HTH myb-type" evidence="7">
    <location>
        <begin position="110"/>
        <end position="164"/>
    </location>
</feature>
<comment type="caution">
    <text evidence="8">The sequence shown here is derived from an EMBL/GenBank/DDBJ whole genome shotgun (WGS) entry which is preliminary data.</text>
</comment>
<feature type="domain" description="Myb-like" evidence="6">
    <location>
        <begin position="110"/>
        <end position="160"/>
    </location>
</feature>
<evidence type="ECO:0000256" key="4">
    <source>
        <dbReference type="ARBA" id="ARBA00023242"/>
    </source>
</evidence>
<proteinExistence type="predicted"/>
<accession>A0A2P6RKI5</accession>
<dbReference type="AlphaFoldDB" id="A0A2P6RKI5"/>
<evidence type="ECO:0000313" key="8">
    <source>
        <dbReference type="EMBL" id="PRQ46946.1"/>
    </source>
</evidence>
<keyword evidence="2" id="KW-0677">Repeat</keyword>
<comment type="subcellular location">
    <subcellularLocation>
        <location evidence="1">Nucleus</location>
    </subcellularLocation>
</comment>
<keyword evidence="4" id="KW-0539">Nucleus</keyword>
<feature type="region of interest" description="Disordered" evidence="5">
    <location>
        <begin position="167"/>
        <end position="216"/>
    </location>
</feature>
<evidence type="ECO:0000256" key="1">
    <source>
        <dbReference type="ARBA" id="ARBA00004123"/>
    </source>
</evidence>
<dbReference type="InterPro" id="IPR001005">
    <property type="entry name" value="SANT/Myb"/>
</dbReference>
<evidence type="ECO:0000256" key="3">
    <source>
        <dbReference type="ARBA" id="ARBA00023125"/>
    </source>
</evidence>
<dbReference type="PANTHER" id="PTHR47999">
    <property type="entry name" value="TRANSCRIPTION FACTOR MYB8-RELATED-RELATED"/>
    <property type="match status" value="1"/>
</dbReference>
<dbReference type="OrthoDB" id="2143914at2759"/>
<feature type="compositionally biased region" description="Basic and acidic residues" evidence="5">
    <location>
        <begin position="188"/>
        <end position="201"/>
    </location>
</feature>
<dbReference type="InterPro" id="IPR009057">
    <property type="entry name" value="Homeodomain-like_sf"/>
</dbReference>
<feature type="domain" description="HTH myb-type" evidence="7">
    <location>
        <begin position="57"/>
        <end position="109"/>
    </location>
</feature>
<dbReference type="Pfam" id="PF00249">
    <property type="entry name" value="Myb_DNA-binding"/>
    <property type="match status" value="2"/>
</dbReference>
<reference evidence="8 9" key="1">
    <citation type="journal article" date="2018" name="Nat. Genet.">
        <title>The Rosa genome provides new insights in the design of modern roses.</title>
        <authorList>
            <person name="Bendahmane M."/>
        </authorList>
    </citation>
    <scope>NUCLEOTIDE SEQUENCE [LARGE SCALE GENOMIC DNA]</scope>
    <source>
        <strain evidence="9">cv. Old Blush</strain>
    </source>
</reference>
<dbReference type="Gramene" id="PRQ46946">
    <property type="protein sequence ID" value="PRQ46946"/>
    <property type="gene ID" value="RchiOBHm_Chr2g0094451"/>
</dbReference>
<evidence type="ECO:0000259" key="7">
    <source>
        <dbReference type="PROSITE" id="PS51294"/>
    </source>
</evidence>
<dbReference type="PROSITE" id="PS50090">
    <property type="entry name" value="MYB_LIKE"/>
    <property type="match status" value="2"/>
</dbReference>
<dbReference type="InterPro" id="IPR015495">
    <property type="entry name" value="Myb_TF_plants"/>
</dbReference>
<evidence type="ECO:0000256" key="5">
    <source>
        <dbReference type="SAM" id="MobiDB-lite"/>
    </source>
</evidence>
<evidence type="ECO:0000259" key="6">
    <source>
        <dbReference type="PROSITE" id="PS50090"/>
    </source>
</evidence>
<dbReference type="GO" id="GO:0005634">
    <property type="term" value="C:nucleus"/>
    <property type="evidence" value="ECO:0007669"/>
    <property type="project" value="UniProtKB-SubCell"/>
</dbReference>
<dbReference type="InterPro" id="IPR017930">
    <property type="entry name" value="Myb_dom"/>
</dbReference>
<gene>
    <name evidence="8" type="ORF">RchiOBHm_Chr2g0094451</name>
</gene>
<dbReference type="CDD" id="cd00167">
    <property type="entry name" value="SANT"/>
    <property type="match status" value="2"/>
</dbReference>
<keyword evidence="9" id="KW-1185">Reference proteome</keyword>
<dbReference type="GO" id="GO:0003677">
    <property type="term" value="F:DNA binding"/>
    <property type="evidence" value="ECO:0007669"/>
    <property type="project" value="UniProtKB-KW"/>
</dbReference>
<dbReference type="PROSITE" id="PS51294">
    <property type="entry name" value="HTH_MYB"/>
    <property type="match status" value="2"/>
</dbReference>
<feature type="compositionally biased region" description="Basic residues" evidence="5">
    <location>
        <begin position="167"/>
        <end position="177"/>
    </location>
</feature>
<name>A0A2P6RKI5_ROSCH</name>
<sequence>MLMRIKTALHNNASSHVCVTAYLSRRVSQIRSSGLKPSIYPDFRFQRKMVRKPCCNKESVNKGAWSAEEDELLIRYMRTHGICKWRDIPQGAGLNRCEKSCRLRWRNYLRPDIVRGNISDDEEDLIIRLHKLLGNRWSLIAGRLPGRTDNEIKNHWNSNLRKRLLKKAARNQSKAHHPRGEPSNYNLKEAEGSTHTKDKNKAGPSKITTDQHQEPKNYSATFLMDLEMYTNDHDPFISDQLKSTDIDHDFYLAEWIDQLCEDHGDMHREELGTART</sequence>
<dbReference type="SMART" id="SM00717">
    <property type="entry name" value="SANT"/>
    <property type="match status" value="2"/>
</dbReference>
<feature type="domain" description="Myb-like" evidence="6">
    <location>
        <begin position="57"/>
        <end position="109"/>
    </location>
</feature>
<dbReference type="Proteomes" id="UP000238479">
    <property type="component" value="Chromosome 2"/>
</dbReference>
<organism evidence="8 9">
    <name type="scientific">Rosa chinensis</name>
    <name type="common">China rose</name>
    <dbReference type="NCBI Taxonomy" id="74649"/>
    <lineage>
        <taxon>Eukaryota</taxon>
        <taxon>Viridiplantae</taxon>
        <taxon>Streptophyta</taxon>
        <taxon>Embryophyta</taxon>
        <taxon>Tracheophyta</taxon>
        <taxon>Spermatophyta</taxon>
        <taxon>Magnoliopsida</taxon>
        <taxon>eudicotyledons</taxon>
        <taxon>Gunneridae</taxon>
        <taxon>Pentapetalae</taxon>
        <taxon>rosids</taxon>
        <taxon>fabids</taxon>
        <taxon>Rosales</taxon>
        <taxon>Rosaceae</taxon>
        <taxon>Rosoideae</taxon>
        <taxon>Rosoideae incertae sedis</taxon>
        <taxon>Rosa</taxon>
    </lineage>
</organism>
<dbReference type="Gene3D" id="1.10.10.60">
    <property type="entry name" value="Homeodomain-like"/>
    <property type="match status" value="2"/>
</dbReference>
<evidence type="ECO:0000256" key="2">
    <source>
        <dbReference type="ARBA" id="ARBA00022737"/>
    </source>
</evidence>
<dbReference type="FunFam" id="1.10.10.60:FF:000001">
    <property type="entry name" value="MYB-related transcription factor"/>
    <property type="match status" value="1"/>
</dbReference>
<evidence type="ECO:0000313" key="9">
    <source>
        <dbReference type="Proteomes" id="UP000238479"/>
    </source>
</evidence>
<dbReference type="SUPFAM" id="SSF46689">
    <property type="entry name" value="Homeodomain-like"/>
    <property type="match status" value="1"/>
</dbReference>